<sequence>MDEVNFWDIVDLAPATNKMRRNFRARKSALDQIETKGTVDEKNKVPDEMWDEFWDDEEIGA</sequence>
<organism evidence="1 2">
    <name type="scientific">Butyrivibrio proteoclasticus (strain ATCC 51982 / DSM 14932 / B316)</name>
    <name type="common">Clostridium proteoclasticum</name>
    <dbReference type="NCBI Taxonomy" id="515622"/>
    <lineage>
        <taxon>Bacteria</taxon>
        <taxon>Bacillati</taxon>
        <taxon>Bacillota</taxon>
        <taxon>Clostridia</taxon>
        <taxon>Lachnospirales</taxon>
        <taxon>Lachnospiraceae</taxon>
        <taxon>Butyrivibrio</taxon>
    </lineage>
</organism>
<keyword evidence="2" id="KW-1185">Reference proteome</keyword>
<accession>E0S4L5</accession>
<geneLocation type="plasmid" evidence="1 2">
    <name>pCY360</name>
</geneLocation>
<gene>
    <name evidence="1" type="ordered locus">bpr_II410</name>
</gene>
<dbReference type="Proteomes" id="UP000001299">
    <property type="component" value="Plasmid pCY360"/>
</dbReference>
<keyword evidence="1" id="KW-0614">Plasmid</keyword>
<name>E0S4L5_BUTPB</name>
<dbReference type="EMBL" id="CP001812">
    <property type="protein sequence ID" value="ADL36347.1"/>
    <property type="molecule type" value="Genomic_DNA"/>
</dbReference>
<reference evidence="1 2" key="1">
    <citation type="journal article" date="2010" name="PLoS ONE">
        <title>The glycobiome of the rumen bacterium Butyrivibrio proteoclasticus B316(T) highlights adaptation to a polysaccharide-rich environment.</title>
        <authorList>
            <person name="Kelly W.J."/>
            <person name="Leahy S.C."/>
            <person name="Altermann E."/>
            <person name="Yeoman C.J."/>
            <person name="Dunne J.C."/>
            <person name="Kong Z."/>
            <person name="Pacheco D.M."/>
            <person name="Li D."/>
            <person name="Noel S.J."/>
            <person name="Moon C.D."/>
            <person name="Cookson A.L."/>
            <person name="Attwood G.T."/>
        </authorList>
    </citation>
    <scope>NUCLEOTIDE SEQUENCE [LARGE SCALE GENOMIC DNA]</scope>
    <source>
        <strain evidence="2">ATCC 51982 / DSM 14932 / B316</strain>
        <plasmid evidence="2">Plasmid pCY360</plasmid>
    </source>
</reference>
<evidence type="ECO:0000313" key="1">
    <source>
        <dbReference type="EMBL" id="ADL36347.1"/>
    </source>
</evidence>
<dbReference type="KEGG" id="bpb:bpr_II410"/>
<proteinExistence type="predicted"/>
<dbReference type="HOGENOM" id="CLU_2913709_0_0_9"/>
<dbReference type="RefSeq" id="WP_013282996.1">
    <property type="nucleotide sequence ID" value="NC_014389.1"/>
</dbReference>
<evidence type="ECO:0000313" key="2">
    <source>
        <dbReference type="Proteomes" id="UP000001299"/>
    </source>
</evidence>
<protein>
    <submittedName>
        <fullName evidence="1">Uncharacterized protein</fullName>
    </submittedName>
</protein>
<dbReference type="AlphaFoldDB" id="E0S4L5"/>